<reference evidence="1" key="1">
    <citation type="submission" date="2019-08" db="EMBL/GenBank/DDBJ databases">
        <authorList>
            <person name="Kucharzyk K."/>
            <person name="Murdoch R.W."/>
            <person name="Higgins S."/>
            <person name="Loffler F."/>
        </authorList>
    </citation>
    <scope>NUCLEOTIDE SEQUENCE</scope>
</reference>
<evidence type="ECO:0000313" key="1">
    <source>
        <dbReference type="EMBL" id="MPM78212.1"/>
    </source>
</evidence>
<protein>
    <submittedName>
        <fullName evidence="1">Uncharacterized protein</fullName>
    </submittedName>
</protein>
<comment type="caution">
    <text evidence="1">The sequence shown here is derived from an EMBL/GenBank/DDBJ whole genome shotgun (WGS) entry which is preliminary data.</text>
</comment>
<accession>A0A645CN67</accession>
<proteinExistence type="predicted"/>
<dbReference type="AlphaFoldDB" id="A0A645CN67"/>
<gene>
    <name evidence="1" type="ORF">SDC9_125223</name>
</gene>
<name>A0A645CN67_9ZZZZ</name>
<sequence>MDRGHQLPIGVKGDLRQPGISLAGLLLVKAELFPQTHQGRLRGIAHLAVFVDRGVAAKQGRPQQRLLHRVAEVGLLHRDDSPGGIDLLDGHLVLGQRAGLIGADDGHAP</sequence>
<dbReference type="EMBL" id="VSSQ01028480">
    <property type="protein sequence ID" value="MPM78212.1"/>
    <property type="molecule type" value="Genomic_DNA"/>
</dbReference>
<organism evidence="1">
    <name type="scientific">bioreactor metagenome</name>
    <dbReference type="NCBI Taxonomy" id="1076179"/>
    <lineage>
        <taxon>unclassified sequences</taxon>
        <taxon>metagenomes</taxon>
        <taxon>ecological metagenomes</taxon>
    </lineage>
</organism>